<keyword evidence="1" id="KW-1133">Transmembrane helix</keyword>
<feature type="transmembrane region" description="Helical" evidence="1">
    <location>
        <begin position="331"/>
        <end position="351"/>
    </location>
</feature>
<evidence type="ECO:0000313" key="2">
    <source>
        <dbReference type="EMBL" id="MBD7913284.1"/>
    </source>
</evidence>
<sequence>MSLFIYLLKRNSINYIKSIKHKPSRIVPFIFYGFFIFLMILGSIKGSSNNSFVESRYFTGILTIVLILIFMYTLYSGVTRKNFRYTMSDVNIIFTSPIKSQNVLLYGFIKEISFVFAFSIILLFQIPNLSNKFDFVNGGIVIFVVLILLFFIILSSISLLIYGIFSKYSNLKEIAIKVIKYGSLLIFLSLSYYIYTHSNGNKFQFSIEFFNMNGFNYIPIIGWTRAAIIQCLNGFNISIALYVGLLILTGIICITILYNFNLDFYEDALPSAEQNEVAQSYRNSGFNSKELNKLQGTRKPFARRNAKLNYSALYSKAIFFRHMLEYKKSGYYFLNILSGIYLIASIAVGLYLSVPLYGFLLFSIYMMVISSYTGKWSLDLSSHFIFLIPASSASKLFYSTLSSLIKYFVDGMILFIPCGIIMGSDPIEVIFSILAYTSFGAISIYGSVLNYKLFDKVSNQMMKGIFMLITLIVYVLPGVVIGALLSFKFKIFGPYALHLSFILYNIIASLIIVQAAKGIYDTLES</sequence>
<feature type="transmembrane region" description="Helical" evidence="1">
    <location>
        <begin position="56"/>
        <end position="75"/>
    </location>
</feature>
<feature type="transmembrane region" description="Helical" evidence="1">
    <location>
        <begin position="465"/>
        <end position="489"/>
    </location>
</feature>
<feature type="transmembrane region" description="Helical" evidence="1">
    <location>
        <begin position="138"/>
        <end position="162"/>
    </location>
</feature>
<dbReference type="InterPro" id="IPR031584">
    <property type="entry name" value="Put_ABC_export"/>
</dbReference>
<proteinExistence type="predicted"/>
<feature type="transmembrane region" description="Helical" evidence="1">
    <location>
        <begin position="429"/>
        <end position="453"/>
    </location>
</feature>
<dbReference type="Proteomes" id="UP000627781">
    <property type="component" value="Unassembled WGS sequence"/>
</dbReference>
<reference evidence="2 3" key="1">
    <citation type="submission" date="2020-08" db="EMBL/GenBank/DDBJ databases">
        <title>A Genomic Blueprint of the Chicken Gut Microbiome.</title>
        <authorList>
            <person name="Gilroy R."/>
            <person name="Ravi A."/>
            <person name="Getino M."/>
            <person name="Pursley I."/>
            <person name="Horton D.L."/>
            <person name="Alikhan N.-F."/>
            <person name="Baker D."/>
            <person name="Gharbi K."/>
            <person name="Hall N."/>
            <person name="Watson M."/>
            <person name="Adriaenssens E.M."/>
            <person name="Foster-Nyarko E."/>
            <person name="Jarju S."/>
            <person name="Secka A."/>
            <person name="Antonio M."/>
            <person name="Oren A."/>
            <person name="Chaudhuri R."/>
            <person name="La Ragione R.M."/>
            <person name="Hildebrand F."/>
            <person name="Pallen M.J."/>
        </authorList>
    </citation>
    <scope>NUCLEOTIDE SEQUENCE [LARGE SCALE GENOMIC DNA]</scope>
    <source>
        <strain evidence="2 3">Sa3CVN1</strain>
    </source>
</reference>
<comment type="caution">
    <text evidence="2">The sequence shown here is derived from an EMBL/GenBank/DDBJ whole genome shotgun (WGS) entry which is preliminary data.</text>
</comment>
<accession>A0ABR8PYU5</accession>
<feature type="transmembrane region" description="Helical" evidence="1">
    <location>
        <begin position="239"/>
        <end position="260"/>
    </location>
</feature>
<dbReference type="RefSeq" id="WP_191770173.1">
    <property type="nucleotide sequence ID" value="NZ_JACSRA010000042.1"/>
</dbReference>
<evidence type="ECO:0000256" key="1">
    <source>
        <dbReference type="SAM" id="Phobius"/>
    </source>
</evidence>
<feature type="transmembrane region" description="Helical" evidence="1">
    <location>
        <begin position="26"/>
        <end position="44"/>
    </location>
</feature>
<keyword evidence="1" id="KW-0472">Membrane</keyword>
<feature type="transmembrane region" description="Helical" evidence="1">
    <location>
        <begin position="356"/>
        <end position="374"/>
    </location>
</feature>
<organism evidence="2 3">
    <name type="scientific">Clostridium cibarium</name>
    <dbReference type="NCBI Taxonomy" id="2762247"/>
    <lineage>
        <taxon>Bacteria</taxon>
        <taxon>Bacillati</taxon>
        <taxon>Bacillota</taxon>
        <taxon>Clostridia</taxon>
        <taxon>Eubacteriales</taxon>
        <taxon>Clostridiaceae</taxon>
        <taxon>Clostridium</taxon>
    </lineage>
</organism>
<dbReference type="EMBL" id="JACSRA010000042">
    <property type="protein sequence ID" value="MBD7913284.1"/>
    <property type="molecule type" value="Genomic_DNA"/>
</dbReference>
<feature type="transmembrane region" description="Helical" evidence="1">
    <location>
        <begin position="495"/>
        <end position="516"/>
    </location>
</feature>
<evidence type="ECO:0000313" key="3">
    <source>
        <dbReference type="Proteomes" id="UP000627781"/>
    </source>
</evidence>
<feature type="transmembrane region" description="Helical" evidence="1">
    <location>
        <begin position="174"/>
        <end position="195"/>
    </location>
</feature>
<gene>
    <name evidence="2" type="ORF">H9661_18175</name>
</gene>
<keyword evidence="1" id="KW-0812">Transmembrane</keyword>
<dbReference type="Pfam" id="PF16962">
    <property type="entry name" value="ABC_export"/>
    <property type="match status" value="1"/>
</dbReference>
<feature type="transmembrane region" description="Helical" evidence="1">
    <location>
        <begin position="380"/>
        <end position="398"/>
    </location>
</feature>
<keyword evidence="3" id="KW-1185">Reference proteome</keyword>
<protein>
    <submittedName>
        <fullName evidence="2">ABC exporter domain-containing protein</fullName>
    </submittedName>
</protein>
<name>A0ABR8PYU5_9CLOT</name>
<feature type="transmembrane region" description="Helical" evidence="1">
    <location>
        <begin position="103"/>
        <end position="126"/>
    </location>
</feature>